<dbReference type="Proteomes" id="UP000217790">
    <property type="component" value="Unassembled WGS sequence"/>
</dbReference>
<protein>
    <submittedName>
        <fullName evidence="1">Uncharacterized protein</fullName>
    </submittedName>
</protein>
<dbReference type="EMBL" id="KZ293660">
    <property type="protein sequence ID" value="PBK91882.1"/>
    <property type="molecule type" value="Genomic_DNA"/>
</dbReference>
<accession>A0A2H3DK72</accession>
<reference evidence="2" key="1">
    <citation type="journal article" date="2017" name="Nat. Ecol. Evol.">
        <title>Genome expansion and lineage-specific genetic innovations in the forest pathogenic fungi Armillaria.</title>
        <authorList>
            <person name="Sipos G."/>
            <person name="Prasanna A.N."/>
            <person name="Walter M.C."/>
            <person name="O'Connor E."/>
            <person name="Balint B."/>
            <person name="Krizsan K."/>
            <person name="Kiss B."/>
            <person name="Hess J."/>
            <person name="Varga T."/>
            <person name="Slot J."/>
            <person name="Riley R."/>
            <person name="Boka B."/>
            <person name="Rigling D."/>
            <person name="Barry K."/>
            <person name="Lee J."/>
            <person name="Mihaltcheva S."/>
            <person name="LaButti K."/>
            <person name="Lipzen A."/>
            <person name="Waldron R."/>
            <person name="Moloney N.M."/>
            <person name="Sperisen C."/>
            <person name="Kredics L."/>
            <person name="Vagvoelgyi C."/>
            <person name="Patrignani A."/>
            <person name="Fitzpatrick D."/>
            <person name="Nagy I."/>
            <person name="Doyle S."/>
            <person name="Anderson J.B."/>
            <person name="Grigoriev I.V."/>
            <person name="Gueldener U."/>
            <person name="Muensterkoetter M."/>
            <person name="Nagy L.G."/>
        </authorList>
    </citation>
    <scope>NUCLEOTIDE SEQUENCE [LARGE SCALE GENOMIC DNA]</scope>
    <source>
        <strain evidence="2">Ar21-2</strain>
    </source>
</reference>
<organism evidence="1 2">
    <name type="scientific">Armillaria gallica</name>
    <name type="common">Bulbous honey fungus</name>
    <name type="synonym">Armillaria bulbosa</name>
    <dbReference type="NCBI Taxonomy" id="47427"/>
    <lineage>
        <taxon>Eukaryota</taxon>
        <taxon>Fungi</taxon>
        <taxon>Dikarya</taxon>
        <taxon>Basidiomycota</taxon>
        <taxon>Agaricomycotina</taxon>
        <taxon>Agaricomycetes</taxon>
        <taxon>Agaricomycetidae</taxon>
        <taxon>Agaricales</taxon>
        <taxon>Marasmiineae</taxon>
        <taxon>Physalacriaceae</taxon>
        <taxon>Armillaria</taxon>
    </lineage>
</organism>
<gene>
    <name evidence="1" type="ORF">ARMGADRAFT_1031354</name>
</gene>
<evidence type="ECO:0000313" key="2">
    <source>
        <dbReference type="Proteomes" id="UP000217790"/>
    </source>
</evidence>
<sequence length="153" mass="16539">MAGIIQHHVGADQGAGVGGAPALGMDDGFHRCIHYKPRLNAEHFKDDHATPVGDYDRTEWGMGEKPRSISHAISDAFPKRKEYFVIEGRNESEKTLGAMARMRLVDGDMGAKLFCWPQPLDARVARMAMVGGKEGAISDGTKKGVIIYPSGGS</sequence>
<name>A0A2H3DK72_ARMGA</name>
<dbReference type="InParanoid" id="A0A2H3DK72"/>
<dbReference type="AlphaFoldDB" id="A0A2H3DK72"/>
<evidence type="ECO:0000313" key="1">
    <source>
        <dbReference type="EMBL" id="PBK91882.1"/>
    </source>
</evidence>
<proteinExistence type="predicted"/>
<keyword evidence="2" id="KW-1185">Reference proteome</keyword>